<dbReference type="AlphaFoldDB" id="A0A916YE84"/>
<evidence type="ECO:0000259" key="1">
    <source>
        <dbReference type="Pfam" id="PF02602"/>
    </source>
</evidence>
<comment type="caution">
    <text evidence="2">The sequence shown here is derived from an EMBL/GenBank/DDBJ whole genome shotgun (WGS) entry which is preliminary data.</text>
</comment>
<gene>
    <name evidence="2" type="ORF">GCM10011335_50000</name>
</gene>
<dbReference type="RefSeq" id="WP_188855158.1">
    <property type="nucleotide sequence ID" value="NZ_BMJJ01000017.1"/>
</dbReference>
<reference evidence="2" key="1">
    <citation type="journal article" date="2014" name="Int. J. Syst. Evol. Microbiol.">
        <title>Complete genome sequence of Corynebacterium casei LMG S-19264T (=DSM 44701T), isolated from a smear-ripened cheese.</title>
        <authorList>
            <consortium name="US DOE Joint Genome Institute (JGI-PGF)"/>
            <person name="Walter F."/>
            <person name="Albersmeier A."/>
            <person name="Kalinowski J."/>
            <person name="Ruckert C."/>
        </authorList>
    </citation>
    <scope>NUCLEOTIDE SEQUENCE</scope>
    <source>
        <strain evidence="2">CGMCC 1.15493</strain>
    </source>
</reference>
<feature type="domain" description="Tetrapyrrole biosynthesis uroporphyrinogen III synthase" evidence="1">
    <location>
        <begin position="16"/>
        <end position="207"/>
    </location>
</feature>
<proteinExistence type="predicted"/>
<dbReference type="Pfam" id="PF02602">
    <property type="entry name" value="HEM4"/>
    <property type="match status" value="1"/>
</dbReference>
<evidence type="ECO:0000313" key="2">
    <source>
        <dbReference type="EMBL" id="GGD41266.1"/>
    </source>
</evidence>
<dbReference type="InterPro" id="IPR003754">
    <property type="entry name" value="4pyrrol_synth_uPrphyn_synth"/>
</dbReference>
<protein>
    <recommendedName>
        <fullName evidence="1">Tetrapyrrole biosynthesis uroporphyrinogen III synthase domain-containing protein</fullName>
    </recommendedName>
</protein>
<dbReference type="SUPFAM" id="SSF69618">
    <property type="entry name" value="HemD-like"/>
    <property type="match status" value="1"/>
</dbReference>
<dbReference type="GO" id="GO:0004852">
    <property type="term" value="F:uroporphyrinogen-III synthase activity"/>
    <property type="evidence" value="ECO:0007669"/>
    <property type="project" value="InterPro"/>
</dbReference>
<reference evidence="2" key="2">
    <citation type="submission" date="2020-09" db="EMBL/GenBank/DDBJ databases">
        <authorList>
            <person name="Sun Q."/>
            <person name="Zhou Y."/>
        </authorList>
    </citation>
    <scope>NUCLEOTIDE SEQUENCE</scope>
    <source>
        <strain evidence="2">CGMCC 1.15493</strain>
    </source>
</reference>
<sequence>MARVLILRPAEDAATTARALAARGHTPQVLPAEEIVPLGTAAPAGSFAALLVTSAHAVPALARHPSAAWPAILAVGERTAEALRAAGFDRVTVGCGAAGLVEPAAALAAARGLPLLYAAGRVRSDALETTLAERSVCLGVWEVYDIRPLDPGQEEIARATQGAPPDAVLLLSRGQVSAYLRLAESLPREPGAAPRLLCLSSRIADALPAELRSLAEISPAMSLATLFDHVL</sequence>
<keyword evidence="3" id="KW-1185">Reference proteome</keyword>
<organism evidence="2 3">
    <name type="scientific">Aureimonas glaciei</name>
    <dbReference type="NCBI Taxonomy" id="1776957"/>
    <lineage>
        <taxon>Bacteria</taxon>
        <taxon>Pseudomonadati</taxon>
        <taxon>Pseudomonadota</taxon>
        <taxon>Alphaproteobacteria</taxon>
        <taxon>Hyphomicrobiales</taxon>
        <taxon>Aurantimonadaceae</taxon>
        <taxon>Aureimonas</taxon>
    </lineage>
</organism>
<dbReference type="CDD" id="cd06578">
    <property type="entry name" value="HemD"/>
    <property type="match status" value="1"/>
</dbReference>
<dbReference type="Proteomes" id="UP000613160">
    <property type="component" value="Unassembled WGS sequence"/>
</dbReference>
<dbReference type="GO" id="GO:0033014">
    <property type="term" value="P:tetrapyrrole biosynthetic process"/>
    <property type="evidence" value="ECO:0007669"/>
    <property type="project" value="InterPro"/>
</dbReference>
<name>A0A916YE84_9HYPH</name>
<accession>A0A916YE84</accession>
<evidence type="ECO:0000313" key="3">
    <source>
        <dbReference type="Proteomes" id="UP000613160"/>
    </source>
</evidence>
<dbReference type="EMBL" id="BMJJ01000017">
    <property type="protein sequence ID" value="GGD41266.1"/>
    <property type="molecule type" value="Genomic_DNA"/>
</dbReference>
<dbReference type="Gene3D" id="3.40.50.10090">
    <property type="match status" value="2"/>
</dbReference>
<dbReference type="InterPro" id="IPR036108">
    <property type="entry name" value="4pyrrol_syn_uPrphyn_synt_sf"/>
</dbReference>